<dbReference type="Gene3D" id="2.30.30.60">
    <property type="match status" value="1"/>
</dbReference>
<gene>
    <name evidence="9" type="ORF">PQG83_09130</name>
</gene>
<accession>A0AA96K2A2</accession>
<dbReference type="PANTHER" id="PTHR30221:SF18">
    <property type="entry name" value="SLL0590 PROTEIN"/>
    <property type="match status" value="1"/>
</dbReference>
<evidence type="ECO:0000256" key="2">
    <source>
        <dbReference type="ARBA" id="ARBA00022475"/>
    </source>
</evidence>
<keyword evidence="5 7" id="KW-0472">Membrane</keyword>
<dbReference type="EMBL" id="CP116968">
    <property type="protein sequence ID" value="WNM63901.1"/>
    <property type="molecule type" value="Genomic_DNA"/>
</dbReference>
<evidence type="ECO:0000256" key="7">
    <source>
        <dbReference type="SAM" id="Phobius"/>
    </source>
</evidence>
<dbReference type="InterPro" id="IPR023408">
    <property type="entry name" value="MscS_beta-dom_sf"/>
</dbReference>
<sequence>MTFLDHFFDTLPIFLPILLVLALVSTGLWVAHWFFFRRNGGLKEEDRFSARVGMLLLVGAGIVLILLALPVDKETHKELFQLLALLITAVITLSSTTFVSNALAGFMLRGMQSFRLGDFLRVENQFGRVTERGLFHTEIQTEERDLTTLPNLFLVSHPITVLRSSGTIVSATVSLGYDISHKTIEKLLSDAALAAKLKDPFVHIMELGDYSVTYRVSGFLSEVKQLLSARSNLRAQMLTTLHNAGIEIVSPVVMNQRRLEDGIRVLPPQLSELPHEEEKIVECNPESLIFDKADAMAQIEALKEQREAIREEITVLEGQAKSKKEHIGPWIEQRITRIRQEEERLSLQIQQAEAAKIE</sequence>
<evidence type="ECO:0000259" key="8">
    <source>
        <dbReference type="Pfam" id="PF00924"/>
    </source>
</evidence>
<dbReference type="GO" id="GO:0005886">
    <property type="term" value="C:plasma membrane"/>
    <property type="evidence" value="ECO:0007669"/>
    <property type="project" value="UniProtKB-SubCell"/>
</dbReference>
<dbReference type="RefSeq" id="WP_312748689.1">
    <property type="nucleotide sequence ID" value="NZ_CP116968.1"/>
</dbReference>
<dbReference type="SUPFAM" id="SSF50182">
    <property type="entry name" value="Sm-like ribonucleoproteins"/>
    <property type="match status" value="1"/>
</dbReference>
<evidence type="ECO:0000256" key="5">
    <source>
        <dbReference type="ARBA" id="ARBA00023136"/>
    </source>
</evidence>
<evidence type="ECO:0000313" key="9">
    <source>
        <dbReference type="EMBL" id="WNM63901.1"/>
    </source>
</evidence>
<evidence type="ECO:0000256" key="1">
    <source>
        <dbReference type="ARBA" id="ARBA00004651"/>
    </source>
</evidence>
<name>A0AA96K2A2_9BACT</name>
<feature type="domain" description="Mechanosensitive ion channel MscS" evidence="8">
    <location>
        <begin position="98"/>
        <end position="159"/>
    </location>
</feature>
<comment type="subcellular location">
    <subcellularLocation>
        <location evidence="1">Cell membrane</location>
        <topology evidence="1">Multi-pass membrane protein</topology>
    </subcellularLocation>
</comment>
<keyword evidence="10" id="KW-1185">Reference proteome</keyword>
<dbReference type="AlphaFoldDB" id="A0AA96K2A2"/>
<evidence type="ECO:0000313" key="10">
    <source>
        <dbReference type="Proteomes" id="UP001302494"/>
    </source>
</evidence>
<keyword evidence="4 7" id="KW-1133">Transmembrane helix</keyword>
<dbReference type="GO" id="GO:0008381">
    <property type="term" value="F:mechanosensitive monoatomic ion channel activity"/>
    <property type="evidence" value="ECO:0007669"/>
    <property type="project" value="InterPro"/>
</dbReference>
<feature type="transmembrane region" description="Helical" evidence="7">
    <location>
        <begin position="83"/>
        <end position="108"/>
    </location>
</feature>
<proteinExistence type="predicted"/>
<feature type="transmembrane region" description="Helical" evidence="7">
    <location>
        <begin position="48"/>
        <end position="71"/>
    </location>
</feature>
<dbReference type="InterPro" id="IPR010920">
    <property type="entry name" value="LSM_dom_sf"/>
</dbReference>
<organism evidence="9 10">
    <name type="scientific">Candidatus Nitrospira neomarina</name>
    <dbReference type="NCBI Taxonomy" id="3020899"/>
    <lineage>
        <taxon>Bacteria</taxon>
        <taxon>Pseudomonadati</taxon>
        <taxon>Nitrospirota</taxon>
        <taxon>Nitrospiria</taxon>
        <taxon>Nitrospirales</taxon>
        <taxon>Nitrospiraceae</taxon>
        <taxon>Nitrospira</taxon>
    </lineage>
</organism>
<dbReference type="Pfam" id="PF00924">
    <property type="entry name" value="MS_channel_2nd"/>
    <property type="match status" value="1"/>
</dbReference>
<reference evidence="9 10" key="1">
    <citation type="submission" date="2023-01" db="EMBL/GenBank/DDBJ databases">
        <title>Cultivation and genomic characterization of new, ubiquitous marine nitrite-oxidizing bacteria from the Nitrospirales.</title>
        <authorList>
            <person name="Mueller A.J."/>
            <person name="Daebeler A."/>
            <person name="Herbold C.W."/>
            <person name="Kirkegaard R.H."/>
            <person name="Daims H."/>
        </authorList>
    </citation>
    <scope>NUCLEOTIDE SEQUENCE [LARGE SCALE GENOMIC DNA]</scope>
    <source>
        <strain evidence="9 10">DK</strain>
    </source>
</reference>
<dbReference type="Proteomes" id="UP001302494">
    <property type="component" value="Chromosome"/>
</dbReference>
<dbReference type="InterPro" id="IPR011066">
    <property type="entry name" value="MscS_channel_C_sf"/>
</dbReference>
<dbReference type="Gene3D" id="3.30.70.100">
    <property type="match status" value="1"/>
</dbReference>
<dbReference type="KEGG" id="nneo:PQG83_09130"/>
<dbReference type="InterPro" id="IPR045275">
    <property type="entry name" value="MscS_archaea/bacteria_type"/>
</dbReference>
<evidence type="ECO:0000256" key="3">
    <source>
        <dbReference type="ARBA" id="ARBA00022692"/>
    </source>
</evidence>
<dbReference type="SUPFAM" id="SSF82689">
    <property type="entry name" value="Mechanosensitive channel protein MscS (YggB), C-terminal domain"/>
    <property type="match status" value="1"/>
</dbReference>
<dbReference type="PANTHER" id="PTHR30221">
    <property type="entry name" value="SMALL-CONDUCTANCE MECHANOSENSITIVE CHANNEL"/>
    <property type="match status" value="1"/>
</dbReference>
<evidence type="ECO:0000256" key="6">
    <source>
        <dbReference type="SAM" id="Coils"/>
    </source>
</evidence>
<feature type="transmembrane region" description="Helical" evidence="7">
    <location>
        <begin position="13"/>
        <end position="36"/>
    </location>
</feature>
<protein>
    <submittedName>
        <fullName evidence="9">Mechanosensitive ion channel</fullName>
    </submittedName>
</protein>
<dbReference type="InterPro" id="IPR006685">
    <property type="entry name" value="MscS_channel_2nd"/>
</dbReference>
<keyword evidence="3 7" id="KW-0812">Transmembrane</keyword>
<keyword evidence="6" id="KW-0175">Coiled coil</keyword>
<keyword evidence="2" id="KW-1003">Cell membrane</keyword>
<feature type="coiled-coil region" evidence="6">
    <location>
        <begin position="292"/>
        <end position="358"/>
    </location>
</feature>
<evidence type="ECO:0000256" key="4">
    <source>
        <dbReference type="ARBA" id="ARBA00022989"/>
    </source>
</evidence>